<comment type="cofactor">
    <cofactor evidence="6">
        <name>Zn(2+)</name>
        <dbReference type="ChEBI" id="CHEBI:29105"/>
    </cofactor>
    <text evidence="6">Binds 1 zinc ion per subunit.</text>
</comment>
<evidence type="ECO:0000313" key="8">
    <source>
        <dbReference type="Proteomes" id="UP000218335"/>
    </source>
</evidence>
<dbReference type="PANTHER" id="PTHR43175">
    <property type="entry name" value="CARBONIC ANHYDRASE"/>
    <property type="match status" value="1"/>
</dbReference>
<evidence type="ECO:0000256" key="3">
    <source>
        <dbReference type="ARBA" id="ARBA00022723"/>
    </source>
</evidence>
<accession>A0A2A4GWD1</accession>
<feature type="binding site" evidence="6">
    <location>
        <position position="99"/>
    </location>
    <ligand>
        <name>Zn(2+)</name>
        <dbReference type="ChEBI" id="CHEBI:29105"/>
    </ligand>
</feature>
<dbReference type="PANTHER" id="PTHR43175:SF3">
    <property type="entry name" value="CARBON DISULFIDE HYDROLASE"/>
    <property type="match status" value="1"/>
</dbReference>
<sequence>MTLLEHILEYNEEFVANKAYEAYSTSKTPSKKAVLLTCMDTRLQDLSTKALGFNNGDLKVVKNAGATISHPFGSTMRSLLVGIYALGAEEIIIMGHKDCGMGNINVEEVMTTMQERGVDQQVIDILNYSGIDVSNFLKGFDDVYDNVKHNIEMIYEHPLFDNKVPVHGLVIDPHTGELDLVHNGYERAEAYQN</sequence>
<dbReference type="InterPro" id="IPR001765">
    <property type="entry name" value="Carbonic_anhydrase"/>
</dbReference>
<feature type="binding site" evidence="6">
    <location>
        <position position="38"/>
    </location>
    <ligand>
        <name>Zn(2+)</name>
        <dbReference type="ChEBI" id="CHEBI:29105"/>
    </ligand>
</feature>
<proteinExistence type="inferred from homology"/>
<dbReference type="EMBL" id="MWUU01000009">
    <property type="protein sequence ID" value="PCF54849.1"/>
    <property type="molecule type" value="Genomic_DNA"/>
</dbReference>
<evidence type="ECO:0000256" key="4">
    <source>
        <dbReference type="ARBA" id="ARBA00022833"/>
    </source>
</evidence>
<keyword evidence="3 6" id="KW-0479">Metal-binding</keyword>
<name>A0A2A4GWD1_9STAP</name>
<dbReference type="Gene3D" id="3.40.1050.10">
    <property type="entry name" value="Carbonic anhydrase"/>
    <property type="match status" value="1"/>
</dbReference>
<comment type="catalytic activity">
    <reaction evidence="5">
        <text>hydrogencarbonate + H(+) = CO2 + H2O</text>
        <dbReference type="Rhea" id="RHEA:10748"/>
        <dbReference type="ChEBI" id="CHEBI:15377"/>
        <dbReference type="ChEBI" id="CHEBI:15378"/>
        <dbReference type="ChEBI" id="CHEBI:16526"/>
        <dbReference type="ChEBI" id="CHEBI:17544"/>
        <dbReference type="EC" id="4.2.1.1"/>
    </reaction>
</comment>
<dbReference type="EC" id="4.2.1.1" evidence="2"/>
<evidence type="ECO:0000256" key="2">
    <source>
        <dbReference type="ARBA" id="ARBA00012925"/>
    </source>
</evidence>
<dbReference type="Proteomes" id="UP000218335">
    <property type="component" value="Unassembled WGS sequence"/>
</dbReference>
<dbReference type="CDD" id="cd03379">
    <property type="entry name" value="beta_CA_cladeD"/>
    <property type="match status" value="1"/>
</dbReference>
<comment type="caution">
    <text evidence="7">The sequence shown here is derived from an EMBL/GenBank/DDBJ whole genome shotgun (WGS) entry which is preliminary data.</text>
</comment>
<dbReference type="RefSeq" id="WP_096592866.1">
    <property type="nucleotide sequence ID" value="NZ_MWRM01000009.1"/>
</dbReference>
<gene>
    <name evidence="7" type="ORF">B5C08_07830</name>
</gene>
<protein>
    <recommendedName>
        <fullName evidence="2">carbonic anhydrase</fullName>
        <ecNumber evidence="2">4.2.1.1</ecNumber>
    </recommendedName>
</protein>
<evidence type="ECO:0000256" key="6">
    <source>
        <dbReference type="PIRSR" id="PIRSR601765-1"/>
    </source>
</evidence>
<dbReference type="InterPro" id="IPR036874">
    <property type="entry name" value="Carbonic_anhydrase_sf"/>
</dbReference>
<feature type="binding site" evidence="6">
    <location>
        <position position="40"/>
    </location>
    <ligand>
        <name>Zn(2+)</name>
        <dbReference type="ChEBI" id="CHEBI:29105"/>
    </ligand>
</feature>
<evidence type="ECO:0000313" key="7">
    <source>
        <dbReference type="EMBL" id="PCF54849.1"/>
    </source>
</evidence>
<reference evidence="7 8" key="1">
    <citation type="journal article" date="2017" name="PLoS ONE">
        <title>Development of a real-time PCR for detection of Staphylococcus pseudintermedius using a novel automated comparison of whole-genome sequences.</title>
        <authorList>
            <person name="Verstappen K.M."/>
            <person name="Huijbregts L."/>
            <person name="Spaninks M."/>
            <person name="Wagenaar J.A."/>
            <person name="Fluit A.C."/>
            <person name="Duim B."/>
        </authorList>
    </citation>
    <scope>NUCLEOTIDE SEQUENCE [LARGE SCALE GENOMIC DNA]</scope>
    <source>
        <strain evidence="7 8">215070706401-1</strain>
    </source>
</reference>
<dbReference type="GO" id="GO:0004089">
    <property type="term" value="F:carbonate dehydratase activity"/>
    <property type="evidence" value="ECO:0007669"/>
    <property type="project" value="UniProtKB-EC"/>
</dbReference>
<dbReference type="SMART" id="SM00947">
    <property type="entry name" value="Pro_CA"/>
    <property type="match status" value="1"/>
</dbReference>
<comment type="similarity">
    <text evidence="1">Belongs to the beta-class carbonic anhydrase family.</text>
</comment>
<feature type="binding site" evidence="6">
    <location>
        <position position="96"/>
    </location>
    <ligand>
        <name>Zn(2+)</name>
        <dbReference type="ChEBI" id="CHEBI:29105"/>
    </ligand>
</feature>
<keyword evidence="4 6" id="KW-0862">Zinc</keyword>
<dbReference type="AlphaFoldDB" id="A0A2A4GWD1"/>
<dbReference type="SUPFAM" id="SSF53056">
    <property type="entry name" value="beta-carbonic anhydrase, cab"/>
    <property type="match status" value="1"/>
</dbReference>
<dbReference type="GO" id="GO:0008270">
    <property type="term" value="F:zinc ion binding"/>
    <property type="evidence" value="ECO:0007669"/>
    <property type="project" value="InterPro"/>
</dbReference>
<evidence type="ECO:0000256" key="1">
    <source>
        <dbReference type="ARBA" id="ARBA00006217"/>
    </source>
</evidence>
<organism evidence="7 8">
    <name type="scientific">Staphylococcus delphini</name>
    <dbReference type="NCBI Taxonomy" id="53344"/>
    <lineage>
        <taxon>Bacteria</taxon>
        <taxon>Bacillati</taxon>
        <taxon>Bacillota</taxon>
        <taxon>Bacilli</taxon>
        <taxon>Bacillales</taxon>
        <taxon>Staphylococcaceae</taxon>
        <taxon>Staphylococcus</taxon>
        <taxon>Staphylococcus intermedius group</taxon>
    </lineage>
</organism>
<dbReference type="Pfam" id="PF00484">
    <property type="entry name" value="Pro_CA"/>
    <property type="match status" value="1"/>
</dbReference>
<evidence type="ECO:0000256" key="5">
    <source>
        <dbReference type="ARBA" id="ARBA00048348"/>
    </source>
</evidence>